<accession>A0A1G2EF42</accession>
<comment type="caution">
    <text evidence="1">The sequence shown here is derived from an EMBL/GenBank/DDBJ whole genome shotgun (WGS) entry which is preliminary data.</text>
</comment>
<name>A0A1G2EF42_9BACT</name>
<sequence length="77" mass="8930">MQPREYSGGSGLEDALYITDSDGNLNVFSVKRDDSELWLNSNWSNPDNVWNPDNHLAFVFPRNSLYFFTRPIRDGFI</sequence>
<dbReference type="AlphaFoldDB" id="A0A1G2EF42"/>
<evidence type="ECO:0000313" key="2">
    <source>
        <dbReference type="Proteomes" id="UP000178647"/>
    </source>
</evidence>
<organism evidence="1 2">
    <name type="scientific">Candidatus Nealsonbacteria bacterium RIFCSPLOWO2_01_FULL_43_32</name>
    <dbReference type="NCBI Taxonomy" id="1801672"/>
    <lineage>
        <taxon>Bacteria</taxon>
        <taxon>Candidatus Nealsoniibacteriota</taxon>
    </lineage>
</organism>
<dbReference type="EMBL" id="MHMH01000015">
    <property type="protein sequence ID" value="OGZ24222.1"/>
    <property type="molecule type" value="Genomic_DNA"/>
</dbReference>
<evidence type="ECO:0000313" key="1">
    <source>
        <dbReference type="EMBL" id="OGZ24222.1"/>
    </source>
</evidence>
<proteinExistence type="predicted"/>
<gene>
    <name evidence="1" type="ORF">A2896_00010</name>
</gene>
<dbReference type="Proteomes" id="UP000178647">
    <property type="component" value="Unassembled WGS sequence"/>
</dbReference>
<reference evidence="1 2" key="1">
    <citation type="journal article" date="2016" name="Nat. Commun.">
        <title>Thousands of microbial genomes shed light on interconnected biogeochemical processes in an aquifer system.</title>
        <authorList>
            <person name="Anantharaman K."/>
            <person name="Brown C.T."/>
            <person name="Hug L.A."/>
            <person name="Sharon I."/>
            <person name="Castelle C.J."/>
            <person name="Probst A.J."/>
            <person name="Thomas B.C."/>
            <person name="Singh A."/>
            <person name="Wilkins M.J."/>
            <person name="Karaoz U."/>
            <person name="Brodie E.L."/>
            <person name="Williams K.H."/>
            <person name="Hubbard S.S."/>
            <person name="Banfield J.F."/>
        </authorList>
    </citation>
    <scope>NUCLEOTIDE SEQUENCE [LARGE SCALE GENOMIC DNA]</scope>
</reference>
<protein>
    <submittedName>
        <fullName evidence="1">Uncharacterized protein</fullName>
    </submittedName>
</protein>